<name>A0A9W5US99_9ACTN</name>
<sequence>MRENRRRPSPNGVGDTDMAHTPVNHPARPIYRAIGGLIGLYLVAFGVIGLLTSTGEPFFSQGDTQILGQGTNLGFSLFNIVVGAIVLAGTAIGRNLDVLVNQWSAYLIMVVSLAGLAFIRTEANIFNLSVATVIVQMVLSLVLLMAGMYGKVGSDEEHEAWQKARLVL</sequence>
<evidence type="ECO:0008006" key="5">
    <source>
        <dbReference type="Google" id="ProtNLM"/>
    </source>
</evidence>
<evidence type="ECO:0000313" key="4">
    <source>
        <dbReference type="Proteomes" id="UP000607311"/>
    </source>
</evidence>
<feature type="transmembrane region" description="Helical" evidence="2">
    <location>
        <begin position="99"/>
        <end position="119"/>
    </location>
</feature>
<protein>
    <recommendedName>
        <fullName evidence="5">DUF4383 domain-containing protein</fullName>
    </recommendedName>
</protein>
<accession>A0A9W5US99</accession>
<evidence type="ECO:0000256" key="1">
    <source>
        <dbReference type="SAM" id="MobiDB-lite"/>
    </source>
</evidence>
<feature type="transmembrane region" description="Helical" evidence="2">
    <location>
        <begin position="125"/>
        <end position="146"/>
    </location>
</feature>
<comment type="caution">
    <text evidence="3">The sequence shown here is derived from an EMBL/GenBank/DDBJ whole genome shotgun (WGS) entry which is preliminary data.</text>
</comment>
<proteinExistence type="predicted"/>
<keyword evidence="2" id="KW-0812">Transmembrane</keyword>
<gene>
    <name evidence="3" type="ORF">Vse01_15030</name>
</gene>
<keyword evidence="4" id="KW-1185">Reference proteome</keyword>
<evidence type="ECO:0000256" key="2">
    <source>
        <dbReference type="SAM" id="Phobius"/>
    </source>
</evidence>
<feature type="transmembrane region" description="Helical" evidence="2">
    <location>
        <begin position="73"/>
        <end position="92"/>
    </location>
</feature>
<keyword evidence="2" id="KW-1133">Transmembrane helix</keyword>
<reference evidence="3" key="1">
    <citation type="submission" date="2021-01" db="EMBL/GenBank/DDBJ databases">
        <title>Whole genome shotgun sequence of Verrucosispora sediminis NBRC 107745.</title>
        <authorList>
            <person name="Komaki H."/>
            <person name="Tamura T."/>
        </authorList>
    </citation>
    <scope>NUCLEOTIDE SEQUENCE</scope>
    <source>
        <strain evidence="3">NBRC 107745</strain>
    </source>
</reference>
<feature type="region of interest" description="Disordered" evidence="1">
    <location>
        <begin position="1"/>
        <end position="21"/>
    </location>
</feature>
<dbReference type="EMBL" id="BOPD01000009">
    <property type="protein sequence ID" value="GIJ32355.1"/>
    <property type="molecule type" value="Genomic_DNA"/>
</dbReference>
<feature type="transmembrane region" description="Helical" evidence="2">
    <location>
        <begin position="30"/>
        <end position="53"/>
    </location>
</feature>
<keyword evidence="2" id="KW-0472">Membrane</keyword>
<dbReference type="Proteomes" id="UP000607311">
    <property type="component" value="Unassembled WGS sequence"/>
</dbReference>
<evidence type="ECO:0000313" key="3">
    <source>
        <dbReference type="EMBL" id="GIJ32355.1"/>
    </source>
</evidence>
<organism evidence="3 4">
    <name type="scientific">Micromonospora sediminimaris</name>
    <dbReference type="NCBI Taxonomy" id="547162"/>
    <lineage>
        <taxon>Bacteria</taxon>
        <taxon>Bacillati</taxon>
        <taxon>Actinomycetota</taxon>
        <taxon>Actinomycetes</taxon>
        <taxon>Micromonosporales</taxon>
        <taxon>Micromonosporaceae</taxon>
        <taxon>Micromonospora</taxon>
    </lineage>
</organism>
<dbReference type="AlphaFoldDB" id="A0A9W5US99"/>